<dbReference type="EMBL" id="CM044703">
    <property type="protein sequence ID" value="KAI5672069.1"/>
    <property type="molecule type" value="Genomic_DNA"/>
</dbReference>
<evidence type="ECO:0000313" key="1">
    <source>
        <dbReference type="EMBL" id="KAI5672069.1"/>
    </source>
</evidence>
<proteinExistence type="predicted"/>
<accession>A0ACC0BHK5</accession>
<dbReference type="Proteomes" id="UP001060085">
    <property type="component" value="Linkage Group LG03"/>
</dbReference>
<gene>
    <name evidence="1" type="ORF">M9H77_12433</name>
</gene>
<protein>
    <submittedName>
        <fullName evidence="1">Uncharacterized protein</fullName>
    </submittedName>
</protein>
<comment type="caution">
    <text evidence="1">The sequence shown here is derived from an EMBL/GenBank/DDBJ whole genome shotgun (WGS) entry which is preliminary data.</text>
</comment>
<organism evidence="1 2">
    <name type="scientific">Catharanthus roseus</name>
    <name type="common">Madagascar periwinkle</name>
    <name type="synonym">Vinca rosea</name>
    <dbReference type="NCBI Taxonomy" id="4058"/>
    <lineage>
        <taxon>Eukaryota</taxon>
        <taxon>Viridiplantae</taxon>
        <taxon>Streptophyta</taxon>
        <taxon>Embryophyta</taxon>
        <taxon>Tracheophyta</taxon>
        <taxon>Spermatophyta</taxon>
        <taxon>Magnoliopsida</taxon>
        <taxon>eudicotyledons</taxon>
        <taxon>Gunneridae</taxon>
        <taxon>Pentapetalae</taxon>
        <taxon>asterids</taxon>
        <taxon>lamiids</taxon>
        <taxon>Gentianales</taxon>
        <taxon>Apocynaceae</taxon>
        <taxon>Rauvolfioideae</taxon>
        <taxon>Vinceae</taxon>
        <taxon>Catharanthinae</taxon>
        <taxon>Catharanthus</taxon>
    </lineage>
</organism>
<name>A0ACC0BHK5_CATRO</name>
<sequence>MELGEIIRHYPDYYQNGSNMSLYDLYYQLYYNIIHPLAISQAHSWGSISCTSTHIVCISSFSTFLKQGGGDKVSCATFTLRIRHLSMLIAVEDYRTTCCSECYLCFAVMIGCDSKCSGLDPYQHISSNSRRVTRAALPYYPPGHVSWLYSSRLLLSVFLLRMSVFLPLYFPKSMSWRLDMYTNVFIDDQPSIVAYENWGIADENAMHGNYILESRHGQASSDVGFSATCSASVDIGFTTTIAKLGDVSSGVTTCSPTRIQGSSCSVGEFYKVSSHVIACSPRKDDKGSSPSIGAICCPRINESCFTKTVGEVGSLASKYYQPLLVEHAFPWSRELTRLLQSMFSLLRSLPYVRHHVLLFLAIPNLHKILLSLL</sequence>
<reference evidence="2" key="1">
    <citation type="journal article" date="2023" name="Nat. Plants">
        <title>Single-cell RNA sequencing provides a high-resolution roadmap for understanding the multicellular compartmentation of specialized metabolism.</title>
        <authorList>
            <person name="Sun S."/>
            <person name="Shen X."/>
            <person name="Li Y."/>
            <person name="Li Y."/>
            <person name="Wang S."/>
            <person name="Li R."/>
            <person name="Zhang H."/>
            <person name="Shen G."/>
            <person name="Guo B."/>
            <person name="Wei J."/>
            <person name="Xu J."/>
            <person name="St-Pierre B."/>
            <person name="Chen S."/>
            <person name="Sun C."/>
        </authorList>
    </citation>
    <scope>NUCLEOTIDE SEQUENCE [LARGE SCALE GENOMIC DNA]</scope>
</reference>
<evidence type="ECO:0000313" key="2">
    <source>
        <dbReference type="Proteomes" id="UP001060085"/>
    </source>
</evidence>
<keyword evidence="2" id="KW-1185">Reference proteome</keyword>